<feature type="region of interest" description="Disordered" evidence="7">
    <location>
        <begin position="140"/>
        <end position="159"/>
    </location>
</feature>
<comment type="function">
    <text evidence="6">Possible subunit of a heme lyase.</text>
</comment>
<keyword evidence="6" id="KW-0812">Transmembrane</keyword>
<keyword evidence="3 6" id="KW-0479">Metal-binding</keyword>
<feature type="domain" description="CcmH/CycL/Ccl2/NrfF N-terminal" evidence="8">
    <location>
        <begin position="17"/>
        <end position="141"/>
    </location>
</feature>
<feature type="transmembrane region" description="Helical" evidence="6">
    <location>
        <begin position="111"/>
        <end position="129"/>
    </location>
</feature>
<evidence type="ECO:0000256" key="2">
    <source>
        <dbReference type="ARBA" id="ARBA00022617"/>
    </source>
</evidence>
<evidence type="ECO:0000256" key="6">
    <source>
        <dbReference type="RuleBase" id="RU364112"/>
    </source>
</evidence>
<dbReference type="GO" id="GO:0005886">
    <property type="term" value="C:plasma membrane"/>
    <property type="evidence" value="ECO:0007669"/>
    <property type="project" value="TreeGrafter"/>
</dbReference>
<evidence type="ECO:0000256" key="3">
    <source>
        <dbReference type="ARBA" id="ARBA00022723"/>
    </source>
</evidence>
<evidence type="ECO:0000313" key="9">
    <source>
        <dbReference type="EMBL" id="HGS87441.1"/>
    </source>
</evidence>
<dbReference type="InterPro" id="IPR051263">
    <property type="entry name" value="C-type_cytochrome_biogenesis"/>
</dbReference>
<evidence type="ECO:0000259" key="8">
    <source>
        <dbReference type="Pfam" id="PF03918"/>
    </source>
</evidence>
<gene>
    <name evidence="9" type="ORF">ENT17_07460</name>
</gene>
<evidence type="ECO:0000256" key="7">
    <source>
        <dbReference type="SAM" id="MobiDB-lite"/>
    </source>
</evidence>
<sequence>MRMDGKTGFLQRLALLVVLAGILLAMAVDSAFAQQPTPSDDDVNRVAKQMYCPVCENIPLDVCPTQACAQWRALIRLKLSEGLTDEEIRQYFAEQYGDRVLDVPPARGLNWLVYVLPPLFLLGGVWIVVRVFRSMQKPAPAVTGDSAASGTSPESAEDPYLARIEEELRRREREGR</sequence>
<reference evidence="9" key="1">
    <citation type="journal article" date="2020" name="mSystems">
        <title>Genome- and Community-Level Interaction Insights into Carbon Utilization and Element Cycling Functions of Hydrothermarchaeota in Hydrothermal Sediment.</title>
        <authorList>
            <person name="Zhou Z."/>
            <person name="Liu Y."/>
            <person name="Xu W."/>
            <person name="Pan J."/>
            <person name="Luo Z.H."/>
            <person name="Li M."/>
        </authorList>
    </citation>
    <scope>NUCLEOTIDE SEQUENCE [LARGE SCALE GENOMIC DNA]</scope>
    <source>
        <strain evidence="9">SpSt-556</strain>
    </source>
</reference>
<dbReference type="Pfam" id="PF03918">
    <property type="entry name" value="CcmH"/>
    <property type="match status" value="1"/>
</dbReference>
<dbReference type="CDD" id="cd16378">
    <property type="entry name" value="CcmH_N"/>
    <property type="match status" value="1"/>
</dbReference>
<keyword evidence="6" id="KW-0472">Membrane</keyword>
<feature type="signal peptide" evidence="6">
    <location>
        <begin position="1"/>
        <end position="33"/>
    </location>
</feature>
<dbReference type="PANTHER" id="PTHR47870:SF4">
    <property type="entry name" value="CYTOCHROME C-TYPE BIOGENESIS PROTEIN CYCH"/>
    <property type="match status" value="1"/>
</dbReference>
<dbReference type="InterPro" id="IPR005616">
    <property type="entry name" value="CcmH/CycL/Ccl2/NrfF_N"/>
</dbReference>
<organism evidence="9">
    <name type="scientific">Bellilinea caldifistulae</name>
    <dbReference type="NCBI Taxonomy" id="360411"/>
    <lineage>
        <taxon>Bacteria</taxon>
        <taxon>Bacillati</taxon>
        <taxon>Chloroflexota</taxon>
        <taxon>Anaerolineae</taxon>
        <taxon>Anaerolineales</taxon>
        <taxon>Anaerolineaceae</taxon>
        <taxon>Bellilinea</taxon>
    </lineage>
</organism>
<keyword evidence="4 6" id="KW-0732">Signal</keyword>
<comment type="caution">
    <text evidence="9">The sequence shown here is derived from an EMBL/GenBank/DDBJ whole genome shotgun (WGS) entry which is preliminary data.</text>
</comment>
<keyword evidence="5 6" id="KW-0408">Iron</keyword>
<evidence type="ECO:0000256" key="5">
    <source>
        <dbReference type="ARBA" id="ARBA00023004"/>
    </source>
</evidence>
<comment type="similarity">
    <text evidence="1 6">Belongs to the CcmH/CycL/Ccl2/NrfF family.</text>
</comment>
<accession>A0A7C4L1V9</accession>
<dbReference type="Gene3D" id="1.10.8.640">
    <property type="entry name" value="Cytochrome C biogenesis protein"/>
    <property type="match status" value="1"/>
</dbReference>
<evidence type="ECO:0000256" key="1">
    <source>
        <dbReference type="ARBA" id="ARBA00010342"/>
    </source>
</evidence>
<keyword evidence="6" id="KW-1133">Transmembrane helix</keyword>
<proteinExistence type="inferred from homology"/>
<name>A0A7C4L1V9_9CHLR</name>
<keyword evidence="2 6" id="KW-0349">Heme</keyword>
<protein>
    <recommendedName>
        <fullName evidence="6">Cytochrome c-type biogenesis protein</fullName>
    </recommendedName>
</protein>
<feature type="chain" id="PRO_5028515543" description="Cytochrome c-type biogenesis protein" evidence="6">
    <location>
        <begin position="34"/>
        <end position="176"/>
    </location>
</feature>
<dbReference type="EMBL" id="DSXR01000075">
    <property type="protein sequence ID" value="HGS87441.1"/>
    <property type="molecule type" value="Genomic_DNA"/>
</dbReference>
<dbReference type="GO" id="GO:0046872">
    <property type="term" value="F:metal ion binding"/>
    <property type="evidence" value="ECO:0007669"/>
    <property type="project" value="UniProtKB-KW"/>
</dbReference>
<dbReference type="InterPro" id="IPR038297">
    <property type="entry name" value="CcmH/CycL/NrfF/Ccl2_sf"/>
</dbReference>
<dbReference type="PANTHER" id="PTHR47870">
    <property type="entry name" value="CYTOCHROME C-TYPE BIOGENESIS PROTEIN CCMH"/>
    <property type="match status" value="1"/>
</dbReference>
<dbReference type="AlphaFoldDB" id="A0A7C4L1V9"/>
<evidence type="ECO:0000256" key="4">
    <source>
        <dbReference type="ARBA" id="ARBA00022729"/>
    </source>
</evidence>